<evidence type="ECO:0008006" key="8">
    <source>
        <dbReference type="Google" id="ProtNLM"/>
    </source>
</evidence>
<dbReference type="InterPro" id="IPR023214">
    <property type="entry name" value="HAD_sf"/>
</dbReference>
<dbReference type="Proteomes" id="UP000886595">
    <property type="component" value="Unassembled WGS sequence"/>
</dbReference>
<dbReference type="Pfam" id="PF02358">
    <property type="entry name" value="Trehalose_PPase"/>
    <property type="match status" value="1"/>
</dbReference>
<dbReference type="PANTHER" id="PTHR43768">
    <property type="entry name" value="TREHALOSE 6-PHOSPHATE PHOSPHATASE"/>
    <property type="match status" value="1"/>
</dbReference>
<accession>A0A8X8AUI8</accession>
<dbReference type="InterPro" id="IPR044651">
    <property type="entry name" value="OTSB-like"/>
</dbReference>
<keyword evidence="3" id="KW-0378">Hydrolase</keyword>
<dbReference type="SUPFAM" id="SSF56784">
    <property type="entry name" value="HAD-like"/>
    <property type="match status" value="1"/>
</dbReference>
<dbReference type="AlphaFoldDB" id="A0A8X8AUI8"/>
<evidence type="ECO:0000256" key="1">
    <source>
        <dbReference type="ARBA" id="ARBA00000500"/>
    </source>
</evidence>
<dbReference type="PANTHER" id="PTHR43768:SF52">
    <property type="entry name" value="TREHALOSE-PHOSPHATE PHOSPHATASE B"/>
    <property type="match status" value="1"/>
</dbReference>
<evidence type="ECO:0000313" key="6">
    <source>
        <dbReference type="EMBL" id="KAG2313539.1"/>
    </source>
</evidence>
<gene>
    <name evidence="6" type="ORF">Bca52824_025096</name>
</gene>
<dbReference type="GO" id="GO:0004805">
    <property type="term" value="F:trehalose-phosphatase activity"/>
    <property type="evidence" value="ECO:0007669"/>
    <property type="project" value="UniProtKB-EC"/>
</dbReference>
<dbReference type="EMBL" id="JAAMPC010000005">
    <property type="protein sequence ID" value="KAG2313539.1"/>
    <property type="molecule type" value="Genomic_DNA"/>
</dbReference>
<comment type="caution">
    <text evidence="6">The sequence shown here is derived from an EMBL/GenBank/DDBJ whole genome shotgun (WGS) entry which is preliminary data.</text>
</comment>
<reference evidence="6 7" key="1">
    <citation type="submission" date="2020-02" db="EMBL/GenBank/DDBJ databases">
        <authorList>
            <person name="Ma Q."/>
            <person name="Huang Y."/>
            <person name="Song X."/>
            <person name="Pei D."/>
        </authorList>
    </citation>
    <scope>NUCLEOTIDE SEQUENCE [LARGE SCALE GENOMIC DNA]</scope>
    <source>
        <strain evidence="6">Sxm20200214</strain>
        <tissue evidence="6">Leaf</tissue>
    </source>
</reference>
<keyword evidence="7" id="KW-1185">Reference proteome</keyword>
<dbReference type="Gene3D" id="3.40.50.1000">
    <property type="entry name" value="HAD superfamily/HAD-like"/>
    <property type="match status" value="1"/>
</dbReference>
<comment type="catalytic activity">
    <reaction evidence="1">
        <text>alpha,alpha-trehalose 6-phosphate + H2O = alpha,alpha-trehalose + phosphate</text>
        <dbReference type="Rhea" id="RHEA:23420"/>
        <dbReference type="ChEBI" id="CHEBI:15377"/>
        <dbReference type="ChEBI" id="CHEBI:16551"/>
        <dbReference type="ChEBI" id="CHEBI:43474"/>
        <dbReference type="ChEBI" id="CHEBI:58429"/>
        <dbReference type="EC" id="3.1.3.12"/>
    </reaction>
</comment>
<evidence type="ECO:0000256" key="3">
    <source>
        <dbReference type="ARBA" id="ARBA00022801"/>
    </source>
</evidence>
<evidence type="ECO:0000256" key="5">
    <source>
        <dbReference type="SAM" id="MobiDB-lite"/>
    </source>
</evidence>
<evidence type="ECO:0000256" key="2">
    <source>
        <dbReference type="ARBA" id="ARBA00001968"/>
    </source>
</evidence>
<evidence type="ECO:0000313" key="7">
    <source>
        <dbReference type="Proteomes" id="UP000886595"/>
    </source>
</evidence>
<feature type="region of interest" description="Disordered" evidence="5">
    <location>
        <begin position="173"/>
        <end position="193"/>
    </location>
</feature>
<dbReference type="GO" id="GO:0005992">
    <property type="term" value="P:trehalose biosynthetic process"/>
    <property type="evidence" value="ECO:0007669"/>
    <property type="project" value="InterPro"/>
</dbReference>
<proteinExistence type="predicted"/>
<dbReference type="InterPro" id="IPR003337">
    <property type="entry name" value="Trehalose_PPase"/>
</dbReference>
<comment type="cofactor">
    <cofactor evidence="2">
        <name>a divalent metal cation</name>
        <dbReference type="ChEBI" id="CHEBI:60240"/>
    </cofactor>
</comment>
<comment type="function">
    <text evidence="4">Removes the phosphate from trehalose 6-phosphate to produce free trehalose. Trehalose accumulation in plant may improve abiotic stress tolerance.</text>
</comment>
<sequence length="385" mass="41463">MASSPQPPDLIEEPDNGLMFTILRRSSSTGSLQVPASSIGFDGFVATAVKSPSDPNSGQNPAVKGFIGLEPPKIDALVKSVPQVVNYKDAGGEAVNEVFTATAAHVDSITVQNLVTVEGSSTSETIQKTDVASSPSLGAWAKPLKIYPSSPSAVNVLHEAGSNLLQELSSPSHWPSLSAGQHRPAKNHTRAPQLTNRVTDKALTVIVSDRKPILGSKTITVSVSNSPLFSSPPTYFTFPRRKFLELLEAADKTTTTITILVLERLHRGLIPCVILLLHVSGPLLMSLTQTTRIKHLGSFPSALNMFDEIMNAAKGKQIVMFLDYDGTLSPIVEDPDKAYITHEMREVVKDVALNFPTAIVTGRSIDKTNPTMPCIRYETPSDTTR</sequence>
<dbReference type="InterPro" id="IPR036412">
    <property type="entry name" value="HAD-like_sf"/>
</dbReference>
<protein>
    <recommendedName>
        <fullName evidence="8">Trehalose 6-phosphate phosphatase</fullName>
    </recommendedName>
</protein>
<dbReference type="OrthoDB" id="1302923at2759"/>
<name>A0A8X8AUI8_BRACI</name>
<organism evidence="6 7">
    <name type="scientific">Brassica carinata</name>
    <name type="common">Ethiopian mustard</name>
    <name type="synonym">Abyssinian cabbage</name>
    <dbReference type="NCBI Taxonomy" id="52824"/>
    <lineage>
        <taxon>Eukaryota</taxon>
        <taxon>Viridiplantae</taxon>
        <taxon>Streptophyta</taxon>
        <taxon>Embryophyta</taxon>
        <taxon>Tracheophyta</taxon>
        <taxon>Spermatophyta</taxon>
        <taxon>Magnoliopsida</taxon>
        <taxon>eudicotyledons</taxon>
        <taxon>Gunneridae</taxon>
        <taxon>Pentapetalae</taxon>
        <taxon>rosids</taxon>
        <taxon>malvids</taxon>
        <taxon>Brassicales</taxon>
        <taxon>Brassicaceae</taxon>
        <taxon>Brassiceae</taxon>
        <taxon>Brassica</taxon>
    </lineage>
</organism>
<evidence type="ECO:0000256" key="4">
    <source>
        <dbReference type="ARBA" id="ARBA00025274"/>
    </source>
</evidence>